<protein>
    <submittedName>
        <fullName evidence="1">Uncharacterized protein</fullName>
    </submittedName>
</protein>
<gene>
    <name evidence="1" type="ORF">SAMN04487941_3359</name>
</gene>
<accession>A0A1I7K3T4</accession>
<dbReference type="Proteomes" id="UP000182491">
    <property type="component" value="Unassembled WGS sequence"/>
</dbReference>
<reference evidence="2" key="1">
    <citation type="submission" date="2016-10" db="EMBL/GenBank/DDBJ databases">
        <authorList>
            <person name="Varghese N."/>
        </authorList>
    </citation>
    <scope>NUCLEOTIDE SEQUENCE [LARGE SCALE GENOMIC DNA]</scope>
    <source>
        <strain evidence="2">DSM 18820</strain>
    </source>
</reference>
<evidence type="ECO:0000313" key="1">
    <source>
        <dbReference type="EMBL" id="SFU92071.1"/>
    </source>
</evidence>
<dbReference type="AlphaFoldDB" id="A0A1I7K3T4"/>
<sequence>MAAYGRTAVNFKVRLGIRVVLVAELRVACFYFFRRMLSG</sequence>
<name>A0A1I7K3T4_9BACT</name>
<dbReference type="EMBL" id="FPCA01000004">
    <property type="protein sequence ID" value="SFU92071.1"/>
    <property type="molecule type" value="Genomic_DNA"/>
</dbReference>
<proteinExistence type="predicted"/>
<evidence type="ECO:0000313" key="2">
    <source>
        <dbReference type="Proteomes" id="UP000182491"/>
    </source>
</evidence>
<organism evidence="1 2">
    <name type="scientific">Pontibacter akesuensis</name>
    <dbReference type="NCBI Taxonomy" id="388950"/>
    <lineage>
        <taxon>Bacteria</taxon>
        <taxon>Pseudomonadati</taxon>
        <taxon>Bacteroidota</taxon>
        <taxon>Cytophagia</taxon>
        <taxon>Cytophagales</taxon>
        <taxon>Hymenobacteraceae</taxon>
        <taxon>Pontibacter</taxon>
    </lineage>
</organism>
<keyword evidence="2" id="KW-1185">Reference proteome</keyword>